<organism evidence="10 11">
    <name type="scientific">Trichormus variabilis NIES-23</name>
    <dbReference type="NCBI Taxonomy" id="1973479"/>
    <lineage>
        <taxon>Bacteria</taxon>
        <taxon>Bacillati</taxon>
        <taxon>Cyanobacteriota</taxon>
        <taxon>Cyanophyceae</taxon>
        <taxon>Nostocales</taxon>
        <taxon>Nostocaceae</taxon>
        <taxon>Trichormus</taxon>
    </lineage>
</organism>
<evidence type="ECO:0000256" key="4">
    <source>
        <dbReference type="ARBA" id="ARBA00022723"/>
    </source>
</evidence>
<dbReference type="GO" id="GO:0005737">
    <property type="term" value="C:cytoplasm"/>
    <property type="evidence" value="ECO:0007669"/>
    <property type="project" value="TreeGrafter"/>
</dbReference>
<dbReference type="Gene3D" id="3.90.180.10">
    <property type="entry name" value="Medium-chain alcohol dehydrogenases, catalytic domain"/>
    <property type="match status" value="1"/>
</dbReference>
<dbReference type="SUPFAM" id="SSF50129">
    <property type="entry name" value="GroES-like"/>
    <property type="match status" value="1"/>
</dbReference>
<name>A0A1Z4KS98_ANAVA</name>
<accession>A0A1Z4KS98</accession>
<keyword evidence="5" id="KW-0862">Zinc</keyword>
<dbReference type="GO" id="GO:0004022">
    <property type="term" value="F:alcohol dehydrogenase (NAD+) activity"/>
    <property type="evidence" value="ECO:0007669"/>
    <property type="project" value="UniProtKB-EC"/>
</dbReference>
<evidence type="ECO:0000256" key="7">
    <source>
        <dbReference type="ARBA" id="ARBA00049164"/>
    </source>
</evidence>
<evidence type="ECO:0000256" key="5">
    <source>
        <dbReference type="ARBA" id="ARBA00022833"/>
    </source>
</evidence>
<dbReference type="EMBL" id="AP018216">
    <property type="protein sequence ID" value="BAY71849.1"/>
    <property type="molecule type" value="Genomic_DNA"/>
</dbReference>
<evidence type="ECO:0000256" key="2">
    <source>
        <dbReference type="ARBA" id="ARBA00008072"/>
    </source>
</evidence>
<dbReference type="Pfam" id="PF08240">
    <property type="entry name" value="ADH_N"/>
    <property type="match status" value="1"/>
</dbReference>
<comment type="cofactor">
    <cofactor evidence="1">
        <name>Zn(2+)</name>
        <dbReference type="ChEBI" id="CHEBI:29105"/>
    </cofactor>
</comment>
<protein>
    <recommendedName>
        <fullName evidence="3">alcohol dehydrogenase</fullName>
        <ecNumber evidence="3">1.1.1.1</ecNumber>
    </recommendedName>
</protein>
<comment type="catalytic activity">
    <reaction evidence="7">
        <text>a secondary alcohol + NAD(+) = a ketone + NADH + H(+)</text>
        <dbReference type="Rhea" id="RHEA:10740"/>
        <dbReference type="ChEBI" id="CHEBI:15378"/>
        <dbReference type="ChEBI" id="CHEBI:17087"/>
        <dbReference type="ChEBI" id="CHEBI:35681"/>
        <dbReference type="ChEBI" id="CHEBI:57540"/>
        <dbReference type="ChEBI" id="CHEBI:57945"/>
        <dbReference type="EC" id="1.1.1.1"/>
    </reaction>
</comment>
<dbReference type="CDD" id="cd08298">
    <property type="entry name" value="CAD2"/>
    <property type="match status" value="1"/>
</dbReference>
<evidence type="ECO:0000256" key="1">
    <source>
        <dbReference type="ARBA" id="ARBA00001947"/>
    </source>
</evidence>
<dbReference type="NCBIfam" id="TIGR02822">
    <property type="entry name" value="adh_fam_2"/>
    <property type="match status" value="1"/>
</dbReference>
<reference evidence="10 11" key="1">
    <citation type="submission" date="2017-06" db="EMBL/GenBank/DDBJ databases">
        <title>Genome sequencing of cyanobaciteial culture collection at National Institute for Environmental Studies (NIES).</title>
        <authorList>
            <person name="Hirose Y."/>
            <person name="Shimura Y."/>
            <person name="Fujisawa T."/>
            <person name="Nakamura Y."/>
            <person name="Kawachi M."/>
        </authorList>
    </citation>
    <scope>NUCLEOTIDE SEQUENCE [LARGE SCALE GENOMIC DNA]</scope>
    <source>
        <strain evidence="10 11">NIES-23</strain>
    </source>
</reference>
<dbReference type="Gene3D" id="3.40.50.720">
    <property type="entry name" value="NAD(P)-binding Rossmann-like Domain"/>
    <property type="match status" value="1"/>
</dbReference>
<keyword evidence="4" id="KW-0479">Metal-binding</keyword>
<dbReference type="InterPro" id="IPR013154">
    <property type="entry name" value="ADH-like_N"/>
</dbReference>
<evidence type="ECO:0000256" key="3">
    <source>
        <dbReference type="ARBA" id="ARBA00013190"/>
    </source>
</evidence>
<dbReference type="PANTHER" id="PTHR42940">
    <property type="entry name" value="ALCOHOL DEHYDROGENASE 1-RELATED"/>
    <property type="match status" value="1"/>
</dbReference>
<evidence type="ECO:0000313" key="11">
    <source>
        <dbReference type="Proteomes" id="UP000217507"/>
    </source>
</evidence>
<comment type="catalytic activity">
    <reaction evidence="8">
        <text>a primary alcohol + NAD(+) = an aldehyde + NADH + H(+)</text>
        <dbReference type="Rhea" id="RHEA:10736"/>
        <dbReference type="ChEBI" id="CHEBI:15378"/>
        <dbReference type="ChEBI" id="CHEBI:15734"/>
        <dbReference type="ChEBI" id="CHEBI:17478"/>
        <dbReference type="ChEBI" id="CHEBI:57540"/>
        <dbReference type="ChEBI" id="CHEBI:57945"/>
        <dbReference type="EC" id="1.1.1.1"/>
    </reaction>
</comment>
<evidence type="ECO:0000313" key="10">
    <source>
        <dbReference type="EMBL" id="BAY71849.1"/>
    </source>
</evidence>
<evidence type="ECO:0000259" key="9">
    <source>
        <dbReference type="Pfam" id="PF08240"/>
    </source>
</evidence>
<dbReference type="Proteomes" id="UP000217507">
    <property type="component" value="Chromosome"/>
</dbReference>
<dbReference type="GO" id="GO:0046872">
    <property type="term" value="F:metal ion binding"/>
    <property type="evidence" value="ECO:0007669"/>
    <property type="project" value="UniProtKB-KW"/>
</dbReference>
<dbReference type="SUPFAM" id="SSF51735">
    <property type="entry name" value="NAD(P)-binding Rossmann-fold domains"/>
    <property type="match status" value="1"/>
</dbReference>
<dbReference type="EC" id="1.1.1.1" evidence="3"/>
<dbReference type="InterPro" id="IPR011032">
    <property type="entry name" value="GroES-like_sf"/>
</dbReference>
<proteinExistence type="inferred from homology"/>
<dbReference type="AlphaFoldDB" id="A0A1Z4KS98"/>
<comment type="similarity">
    <text evidence="2">Belongs to the zinc-containing alcohol dehydrogenase family.</text>
</comment>
<feature type="domain" description="Alcohol dehydrogenase-like N-terminal" evidence="9">
    <location>
        <begin position="25"/>
        <end position="134"/>
    </location>
</feature>
<sequence length="328" mass="35774">MRAMILDAPRQPLRLTELPVPKPNSEQVLIRVHACAVCRTDLHIVDGELTHPKLPLILGHQIVGTIEALGEKVDQFHLGQRVGVPWLGHTCAHCPYCLSGRENLCDYAEFTGYNLDGGYADYTVADHRFCFPLDPSYPDLQAAPLLCGGLIGYRAYNMTGNAEKLGFYGFGSSAHILIQLARYQGRKVFAFTRPGDTVGQEFARQLGANWAGDSDVLPPEPLDAAIIFAPVGKLVPTALRAVAKGGVVVCAGIHMSDIPSFPYSILWEERVLRSVANLTRQDGEEFLTIAPQIPIRTEVNSFPLTQANEALDALRSGKIEGSAVLVMK</sequence>
<dbReference type="PANTHER" id="PTHR42940:SF8">
    <property type="entry name" value="VACUOLAR PROTEIN SORTING-ASSOCIATED PROTEIN 11"/>
    <property type="match status" value="1"/>
</dbReference>
<evidence type="ECO:0000256" key="8">
    <source>
        <dbReference type="ARBA" id="ARBA00049243"/>
    </source>
</evidence>
<keyword evidence="6" id="KW-0560">Oxidoreductase</keyword>
<evidence type="ECO:0000256" key="6">
    <source>
        <dbReference type="ARBA" id="ARBA00023002"/>
    </source>
</evidence>
<dbReference type="InterPro" id="IPR014187">
    <property type="entry name" value="ADH_Zn_typ-2"/>
</dbReference>
<gene>
    <name evidence="10" type="ORF">NIES23_46720</name>
</gene>
<dbReference type="InterPro" id="IPR036291">
    <property type="entry name" value="NAD(P)-bd_dom_sf"/>
</dbReference>